<gene>
    <name evidence="1" type="ORF">LU297_01155</name>
</gene>
<evidence type="ECO:0000313" key="2">
    <source>
        <dbReference type="Proteomes" id="UP001063782"/>
    </source>
</evidence>
<sequence length="135" mass="14335">MITVFESNDFDKNMPMIVRNNHLPPALIFPKKRGLFSGNAEIILNQPGTTLHLLDKTETAQSLLGGIHQVGTVVATGVALTGSVGLGLSTLALGLLTAPDDKTYHYLALKAGDGRQAILRADTSGLKKLQPFITA</sequence>
<protein>
    <submittedName>
        <fullName evidence="1">Uncharacterized protein</fullName>
    </submittedName>
</protein>
<evidence type="ECO:0000313" key="1">
    <source>
        <dbReference type="EMBL" id="UXZ05094.1"/>
    </source>
</evidence>
<proteinExistence type="predicted"/>
<reference evidence="1" key="1">
    <citation type="submission" date="2021-12" db="EMBL/GenBank/DDBJ databases">
        <title>taxonomy of Moraxella sp. ZY201224.</title>
        <authorList>
            <person name="Li F."/>
        </authorList>
    </citation>
    <scope>NUCLEOTIDE SEQUENCE</scope>
    <source>
        <strain evidence="1">ZY201224</strain>
    </source>
</reference>
<name>A0ABY6F4R6_9GAMM</name>
<dbReference type="EMBL" id="CP089977">
    <property type="protein sequence ID" value="UXZ05094.1"/>
    <property type="molecule type" value="Genomic_DNA"/>
</dbReference>
<dbReference type="RefSeq" id="WP_263076594.1">
    <property type="nucleotide sequence ID" value="NZ_CP089977.1"/>
</dbReference>
<dbReference type="Proteomes" id="UP001063782">
    <property type="component" value="Chromosome"/>
</dbReference>
<keyword evidence="2" id="KW-1185">Reference proteome</keyword>
<organism evidence="1 2">
    <name type="scientific">Moraxella nasicaprae</name>
    <dbReference type="NCBI Taxonomy" id="2904122"/>
    <lineage>
        <taxon>Bacteria</taxon>
        <taxon>Pseudomonadati</taxon>
        <taxon>Pseudomonadota</taxon>
        <taxon>Gammaproteobacteria</taxon>
        <taxon>Moraxellales</taxon>
        <taxon>Moraxellaceae</taxon>
        <taxon>Moraxella</taxon>
    </lineage>
</organism>
<accession>A0ABY6F4R6</accession>